<dbReference type="Gene3D" id="2.130.10.10">
    <property type="entry name" value="YVTN repeat-like/Quinoprotein amine dehydrogenase"/>
    <property type="match status" value="2"/>
</dbReference>
<evidence type="ECO:0000313" key="6">
    <source>
        <dbReference type="Proteomes" id="UP000076532"/>
    </source>
</evidence>
<evidence type="ECO:0000313" key="5">
    <source>
        <dbReference type="EMBL" id="KZP27506.1"/>
    </source>
</evidence>
<keyword evidence="6" id="KW-1185">Reference proteome</keyword>
<evidence type="ECO:0000256" key="1">
    <source>
        <dbReference type="ARBA" id="ARBA00022574"/>
    </source>
</evidence>
<dbReference type="AlphaFoldDB" id="A0A166QT32"/>
<dbReference type="PROSITE" id="PS50082">
    <property type="entry name" value="WD_REPEATS_2"/>
    <property type="match status" value="6"/>
</dbReference>
<feature type="domain" description="NACHT" evidence="4">
    <location>
        <begin position="122"/>
        <end position="267"/>
    </location>
</feature>
<proteinExistence type="predicted"/>
<dbReference type="InterPro" id="IPR015943">
    <property type="entry name" value="WD40/YVTN_repeat-like_dom_sf"/>
</dbReference>
<feature type="repeat" description="WD" evidence="3">
    <location>
        <begin position="670"/>
        <end position="711"/>
    </location>
</feature>
<dbReference type="Proteomes" id="UP000076532">
    <property type="component" value="Unassembled WGS sequence"/>
</dbReference>
<dbReference type="PRINTS" id="PR00320">
    <property type="entry name" value="GPROTEINBRPT"/>
</dbReference>
<dbReference type="InterPro" id="IPR056884">
    <property type="entry name" value="NPHP3-like_N"/>
</dbReference>
<keyword evidence="1 3" id="KW-0853">WD repeat</keyword>
<dbReference type="OrthoDB" id="3027122at2759"/>
<dbReference type="InterPro" id="IPR036322">
    <property type="entry name" value="WD40_repeat_dom_sf"/>
</dbReference>
<feature type="repeat" description="WD" evidence="3">
    <location>
        <begin position="712"/>
        <end position="753"/>
    </location>
</feature>
<evidence type="ECO:0000256" key="3">
    <source>
        <dbReference type="PROSITE-ProRule" id="PRU00221"/>
    </source>
</evidence>
<dbReference type="SMART" id="SM00320">
    <property type="entry name" value="WD40"/>
    <property type="match status" value="7"/>
</dbReference>
<dbReference type="PROSITE" id="PS50837">
    <property type="entry name" value="NACHT"/>
    <property type="match status" value="1"/>
</dbReference>
<feature type="repeat" description="WD" evidence="3">
    <location>
        <begin position="802"/>
        <end position="843"/>
    </location>
</feature>
<protein>
    <recommendedName>
        <fullName evidence="4">NACHT domain-containing protein</fullName>
    </recommendedName>
</protein>
<dbReference type="SUPFAM" id="SSF52540">
    <property type="entry name" value="P-loop containing nucleoside triphosphate hydrolases"/>
    <property type="match status" value="1"/>
</dbReference>
<dbReference type="InterPro" id="IPR050349">
    <property type="entry name" value="WD_LIS1/nudF_dynein_reg"/>
</dbReference>
<dbReference type="SUPFAM" id="SSF50978">
    <property type="entry name" value="WD40 repeat-like"/>
    <property type="match status" value="1"/>
</dbReference>
<accession>A0A166QT32</accession>
<feature type="repeat" description="WD" evidence="3">
    <location>
        <begin position="926"/>
        <end position="959"/>
    </location>
</feature>
<dbReference type="Gene3D" id="3.40.50.300">
    <property type="entry name" value="P-loop containing nucleotide triphosphate hydrolases"/>
    <property type="match status" value="1"/>
</dbReference>
<dbReference type="InterPro" id="IPR007111">
    <property type="entry name" value="NACHT_NTPase"/>
</dbReference>
<dbReference type="PROSITE" id="PS50294">
    <property type="entry name" value="WD_REPEATS_REGION"/>
    <property type="match status" value="4"/>
</dbReference>
<feature type="repeat" description="WD" evidence="3">
    <location>
        <begin position="766"/>
        <end position="798"/>
    </location>
</feature>
<dbReference type="InterPro" id="IPR027417">
    <property type="entry name" value="P-loop_NTPase"/>
</dbReference>
<dbReference type="CDD" id="cd00200">
    <property type="entry name" value="WD40"/>
    <property type="match status" value="1"/>
</dbReference>
<gene>
    <name evidence="5" type="ORF">FIBSPDRAFT_928039</name>
</gene>
<dbReference type="STRING" id="436010.A0A166QT32"/>
<evidence type="ECO:0000259" key="4">
    <source>
        <dbReference type="PROSITE" id="PS50837"/>
    </source>
</evidence>
<dbReference type="EMBL" id="KV417508">
    <property type="protein sequence ID" value="KZP27506.1"/>
    <property type="molecule type" value="Genomic_DNA"/>
</dbReference>
<dbReference type="InterPro" id="IPR001680">
    <property type="entry name" value="WD40_rpt"/>
</dbReference>
<dbReference type="PANTHER" id="PTHR44129">
    <property type="entry name" value="WD REPEAT-CONTAINING PROTEIN POP1"/>
    <property type="match status" value="1"/>
</dbReference>
<keyword evidence="2" id="KW-0677">Repeat</keyword>
<evidence type="ECO:0000256" key="2">
    <source>
        <dbReference type="ARBA" id="ARBA00022737"/>
    </source>
</evidence>
<reference evidence="5 6" key="1">
    <citation type="journal article" date="2016" name="Mol. Biol. Evol.">
        <title>Comparative Genomics of Early-Diverging Mushroom-Forming Fungi Provides Insights into the Origins of Lignocellulose Decay Capabilities.</title>
        <authorList>
            <person name="Nagy L.G."/>
            <person name="Riley R."/>
            <person name="Tritt A."/>
            <person name="Adam C."/>
            <person name="Daum C."/>
            <person name="Floudas D."/>
            <person name="Sun H."/>
            <person name="Yadav J.S."/>
            <person name="Pangilinan J."/>
            <person name="Larsson K.H."/>
            <person name="Matsuura K."/>
            <person name="Barry K."/>
            <person name="Labutti K."/>
            <person name="Kuo R."/>
            <person name="Ohm R.A."/>
            <person name="Bhattacharya S.S."/>
            <person name="Shirouzu T."/>
            <person name="Yoshinaga Y."/>
            <person name="Martin F.M."/>
            <person name="Grigoriev I.V."/>
            <person name="Hibbett D.S."/>
        </authorList>
    </citation>
    <scope>NUCLEOTIDE SEQUENCE [LARGE SCALE GENOMIC DNA]</scope>
    <source>
        <strain evidence="5 6">CBS 109695</strain>
    </source>
</reference>
<dbReference type="Pfam" id="PF00400">
    <property type="entry name" value="WD40"/>
    <property type="match status" value="7"/>
</dbReference>
<sequence length="1036" mass="113974">MVWSSLVCIRTKVRNRTTAALAEVVTPDVRRSEVPNSGGASIPTLAFYAIDTSGTVINALNFNDQRVFHDGYGVEILQSINFLDRAVNARFDCGDRVACTEGTRVSVIQEISTWTVKGADPSVFWLNGSAGTGKSTIAFTVAEALKKRGSLGASFFCSRDDATCSNHKNIFPSIAYQLALLHPSFAQHLAAVVKKRPEIIIAHVACQLQELIVDPLAAASGCISRCVIVIDALDECKDDSAISVILAALSRYVQKLPGIKILITSRPELNINHGFREHVLQSATRSFVLHEIELSAVEADITTYLKPQLEITRDLNGIRKGWPSFEEVNFLSKLSFGLFIYAATSIKFIQDPNYADPQGQLTRILSNTSLPSGEHAHHLDLLYLQVLTSAHPNISEPLADRLRIIIGTIVFLQDPLSLHSIEQLLSMENPKRFHDISVRQTLMRLHSIILVPSDDKRVVRALHPSLFDFITNPDRCMSPQFLVDPAKQHTVLLIACLRKMKSLGRNICEISDGSALNSEVVDLLPRIAKFIPPELQYACRHWVAHCIHAIHSDEVSKLLDEFCKEHLLFWIEACSLLGDLRNQLVLLDAVQRTWMSPEEEVSTTAICLNDCERFIREFFPAISVAWAHVYESALGFAPYESTLRKFYPSQLSKLKVINGPQIWDQCSRFLEGHFGEVNSAKFSPDGRRILSSSQDGSIRLWDAVSGAHLTTLQGHADGVNEATFSPDGNLIASVSHDQTVRLWDAVSGAHLKTLQRSPNNYSPPWSVAFSPDGQRILYGPEDNVFKLWDPSSGKVLNLFRPAKGESSDMTCAAFSPDGIHIISGSNHGASQLWDALSGARLMKFPLTASYCVNCVEFSPDGTSFATGDTHGNIKLQSSIDGARLMLFKENSTLTSVAFSPDGATIASCSNTVRLWDVVSGAMLRTLTGHSGHLNEVSFSPNGHSIVFACDDNTVRIWNIGHNIRPTQYTRGIGEAGAIVEEEHNIGQGDSEVAQGATCPNCGQNEIARSRCITCQEIPPVQQLHAIPIQARPGQNY</sequence>
<feature type="repeat" description="WD" evidence="3">
    <location>
        <begin position="886"/>
        <end position="925"/>
    </location>
</feature>
<dbReference type="InterPro" id="IPR020472">
    <property type="entry name" value="WD40_PAC1"/>
</dbReference>
<dbReference type="Pfam" id="PF24883">
    <property type="entry name" value="NPHP3_N"/>
    <property type="match status" value="1"/>
</dbReference>
<name>A0A166QT32_9AGAM</name>
<organism evidence="5 6">
    <name type="scientific">Athelia psychrophila</name>
    <dbReference type="NCBI Taxonomy" id="1759441"/>
    <lineage>
        <taxon>Eukaryota</taxon>
        <taxon>Fungi</taxon>
        <taxon>Dikarya</taxon>
        <taxon>Basidiomycota</taxon>
        <taxon>Agaricomycotina</taxon>
        <taxon>Agaricomycetes</taxon>
        <taxon>Agaricomycetidae</taxon>
        <taxon>Atheliales</taxon>
        <taxon>Atheliaceae</taxon>
        <taxon>Athelia</taxon>
    </lineage>
</organism>